<dbReference type="PANTHER" id="PTHR33606:SF3">
    <property type="entry name" value="PROTEIN YCII"/>
    <property type="match status" value="1"/>
</dbReference>
<evidence type="ECO:0000313" key="3">
    <source>
        <dbReference type="EMBL" id="MBD8028022.1"/>
    </source>
</evidence>
<accession>A0ABR8XFL2</accession>
<dbReference type="SUPFAM" id="SSF54909">
    <property type="entry name" value="Dimeric alpha+beta barrel"/>
    <property type="match status" value="1"/>
</dbReference>
<dbReference type="RefSeq" id="WP_191708440.1">
    <property type="nucleotide sequence ID" value="NZ_JACSQA010000029.1"/>
</dbReference>
<dbReference type="EMBL" id="JACSQA010000029">
    <property type="protein sequence ID" value="MBD8028022.1"/>
    <property type="molecule type" value="Genomic_DNA"/>
</dbReference>
<sequence length="101" mass="11777">MQYIITAYDGTDEKAMDRRLMAREEHLKSVERRVKEGQHLYGAAILDDNGKMIGSLMVVDYPSKEELDNWLKVEPYVVVKVWEKIDIKPCKVAPIFMNLFD</sequence>
<dbReference type="InterPro" id="IPR011008">
    <property type="entry name" value="Dimeric_a/b-barrel"/>
</dbReference>
<organism evidence="3 4">
    <name type="scientific">Ureibacillus galli</name>
    <dbReference type="NCBI Taxonomy" id="2762222"/>
    <lineage>
        <taxon>Bacteria</taxon>
        <taxon>Bacillati</taxon>
        <taxon>Bacillota</taxon>
        <taxon>Bacilli</taxon>
        <taxon>Bacillales</taxon>
        <taxon>Caryophanaceae</taxon>
        <taxon>Ureibacillus</taxon>
    </lineage>
</organism>
<evidence type="ECO:0000259" key="2">
    <source>
        <dbReference type="Pfam" id="PF03795"/>
    </source>
</evidence>
<feature type="domain" description="YCII-related" evidence="2">
    <location>
        <begin position="1"/>
        <end position="90"/>
    </location>
</feature>
<dbReference type="Proteomes" id="UP000640930">
    <property type="component" value="Unassembled WGS sequence"/>
</dbReference>
<dbReference type="InterPro" id="IPR005545">
    <property type="entry name" value="YCII"/>
</dbReference>
<dbReference type="PANTHER" id="PTHR33606">
    <property type="entry name" value="PROTEIN YCII"/>
    <property type="match status" value="1"/>
</dbReference>
<protein>
    <recommendedName>
        <fullName evidence="2">YCII-related domain-containing protein</fullName>
    </recommendedName>
</protein>
<dbReference type="Pfam" id="PF03795">
    <property type="entry name" value="YCII"/>
    <property type="match status" value="1"/>
</dbReference>
<dbReference type="InterPro" id="IPR051807">
    <property type="entry name" value="Sec-metab_biosynth-assoc"/>
</dbReference>
<evidence type="ECO:0000256" key="1">
    <source>
        <dbReference type="ARBA" id="ARBA00007689"/>
    </source>
</evidence>
<proteinExistence type="inferred from homology"/>
<evidence type="ECO:0000313" key="4">
    <source>
        <dbReference type="Proteomes" id="UP000640930"/>
    </source>
</evidence>
<name>A0ABR8XFL2_9BACL</name>
<comment type="similarity">
    <text evidence="1">Belongs to the YciI family.</text>
</comment>
<gene>
    <name evidence="3" type="ORF">H9636_15335</name>
</gene>
<reference evidence="3 4" key="1">
    <citation type="submission" date="2020-08" db="EMBL/GenBank/DDBJ databases">
        <title>A Genomic Blueprint of the Chicken Gut Microbiome.</title>
        <authorList>
            <person name="Gilroy R."/>
            <person name="Ravi A."/>
            <person name="Getino M."/>
            <person name="Pursley I."/>
            <person name="Horton D.L."/>
            <person name="Alikhan N.-F."/>
            <person name="Baker D."/>
            <person name="Gharbi K."/>
            <person name="Hall N."/>
            <person name="Watson M."/>
            <person name="Adriaenssens E.M."/>
            <person name="Foster-Nyarko E."/>
            <person name="Jarju S."/>
            <person name="Secka A."/>
            <person name="Antonio M."/>
            <person name="Oren A."/>
            <person name="Chaudhuri R."/>
            <person name="La Ragione R.M."/>
            <person name="Hildebrand F."/>
            <person name="Pallen M.J."/>
        </authorList>
    </citation>
    <scope>NUCLEOTIDE SEQUENCE [LARGE SCALE GENOMIC DNA]</scope>
    <source>
        <strain evidence="3 4">Re31</strain>
    </source>
</reference>
<dbReference type="Gene3D" id="3.30.70.1060">
    <property type="entry name" value="Dimeric alpha+beta barrel"/>
    <property type="match status" value="1"/>
</dbReference>
<keyword evidence="4" id="KW-1185">Reference proteome</keyword>
<comment type="caution">
    <text evidence="3">The sequence shown here is derived from an EMBL/GenBank/DDBJ whole genome shotgun (WGS) entry which is preliminary data.</text>
</comment>